<feature type="transmembrane region" description="Helical" evidence="2">
    <location>
        <begin position="133"/>
        <end position="156"/>
    </location>
</feature>
<evidence type="ECO:0000313" key="4">
    <source>
        <dbReference type="Proteomes" id="UP000076580"/>
    </source>
</evidence>
<feature type="region of interest" description="Disordered" evidence="1">
    <location>
        <begin position="399"/>
        <end position="439"/>
    </location>
</feature>
<keyword evidence="2" id="KW-1133">Transmembrane helix</keyword>
<feature type="compositionally biased region" description="Acidic residues" evidence="1">
    <location>
        <begin position="401"/>
        <end position="414"/>
    </location>
</feature>
<feature type="transmembrane region" description="Helical" evidence="2">
    <location>
        <begin position="176"/>
        <end position="202"/>
    </location>
</feature>
<gene>
    <name evidence="3" type="ORF">DCS_00848</name>
</gene>
<feature type="compositionally biased region" description="Low complexity" evidence="1">
    <location>
        <begin position="419"/>
        <end position="435"/>
    </location>
</feature>
<dbReference type="GeneID" id="63713491"/>
<dbReference type="RefSeq" id="XP_040659066.1">
    <property type="nucleotide sequence ID" value="XM_040798183.1"/>
</dbReference>
<keyword evidence="4" id="KW-1185">Reference proteome</keyword>
<evidence type="ECO:0000256" key="2">
    <source>
        <dbReference type="SAM" id="Phobius"/>
    </source>
</evidence>
<dbReference type="AlphaFoldDB" id="A0A151GRG1"/>
<reference evidence="3 4" key="1">
    <citation type="journal article" date="2016" name="Sci. Rep.">
        <title>Insights into Adaptations to a Near-Obligate Nematode Endoparasitic Lifestyle from the Finished Genome of Drechmeria coniospora.</title>
        <authorList>
            <person name="Zhang L."/>
            <person name="Zhou Z."/>
            <person name="Guo Q."/>
            <person name="Fokkens L."/>
            <person name="Miskei M."/>
            <person name="Pocsi I."/>
            <person name="Zhang W."/>
            <person name="Chen M."/>
            <person name="Wang L."/>
            <person name="Sun Y."/>
            <person name="Donzelli B.G."/>
            <person name="Gibson D.M."/>
            <person name="Nelson D.R."/>
            <person name="Luo J.G."/>
            <person name="Rep M."/>
            <person name="Liu H."/>
            <person name="Yang S."/>
            <person name="Wang J."/>
            <person name="Krasnoff S.B."/>
            <person name="Xu Y."/>
            <person name="Molnar I."/>
            <person name="Lin M."/>
        </authorList>
    </citation>
    <scope>NUCLEOTIDE SEQUENCE [LARGE SCALE GENOMIC DNA]</scope>
    <source>
        <strain evidence="3 4">ARSEF 6962</strain>
    </source>
</reference>
<evidence type="ECO:0000256" key="1">
    <source>
        <dbReference type="SAM" id="MobiDB-lite"/>
    </source>
</evidence>
<sequence length="567" mass="62213">MAVSPPFMYSAAPTDNALFPSPLFDPKAVTKASWEPKPRKPLPTGPLISSLQVPFGPRTKGCIKWLRRLQLALRLLQLSGATGTLAFMILLTGMDTIMAWVLRIAAGFSILHCTYAIYHLSRSAGSRTPGSSAAYQLFAAVADLCVMSAYAFGAISVHKDAAGWHTLFSNQNLMHYFIPAVYYTLIGASGLHLISISLSLWLGFMFRKISLLPPDMNPLEDHLTARPFHKKNKSSVTTTSSFANEKQCLVSVENISRPPGIPFLHTRAGSFNSTTTRDSTVNLPHRRYQLAPGSPECLPNSEYVASPPPKSSRRGTYTELPNADPAALKPSTPSSGIIQARRPKFTESWTPTDSMILRTNERSCGIGLAGAQVSGKISKPTGRPSGSGLQQPYDLHNFSDSEFDDENMTEDFSPEPDMNSVHPNPLNSNPSLSPVTGSPKRKVLRYPQNGVNPAKRNFLSNISNNERQEVRCRDIADLPQVDEENWQSQGYGNVLIDDGYYSKPYRLSKCGTPPVLIGNDRKISTGNDFEAKYSSYAYGRRNASGKMAEEGMAANHRGNFVNPEYAI</sequence>
<evidence type="ECO:0000313" key="3">
    <source>
        <dbReference type="EMBL" id="KYK59714.1"/>
    </source>
</evidence>
<feature type="transmembrane region" description="Helical" evidence="2">
    <location>
        <begin position="71"/>
        <end position="91"/>
    </location>
</feature>
<comment type="caution">
    <text evidence="3">The sequence shown here is derived from an EMBL/GenBank/DDBJ whole genome shotgun (WGS) entry which is preliminary data.</text>
</comment>
<protein>
    <submittedName>
        <fullName evidence="3">Uncharacterized protein</fullName>
    </submittedName>
</protein>
<feature type="region of interest" description="Disordered" evidence="1">
    <location>
        <begin position="291"/>
        <end position="345"/>
    </location>
</feature>
<dbReference type="InParanoid" id="A0A151GRG1"/>
<organism evidence="3 4">
    <name type="scientific">Drechmeria coniospora</name>
    <name type="common">Nematophagous fungus</name>
    <name type="synonym">Meria coniospora</name>
    <dbReference type="NCBI Taxonomy" id="98403"/>
    <lineage>
        <taxon>Eukaryota</taxon>
        <taxon>Fungi</taxon>
        <taxon>Dikarya</taxon>
        <taxon>Ascomycota</taxon>
        <taxon>Pezizomycotina</taxon>
        <taxon>Sordariomycetes</taxon>
        <taxon>Hypocreomycetidae</taxon>
        <taxon>Hypocreales</taxon>
        <taxon>Ophiocordycipitaceae</taxon>
        <taxon>Drechmeria</taxon>
    </lineage>
</organism>
<dbReference type="EMBL" id="LAYC01000001">
    <property type="protein sequence ID" value="KYK59714.1"/>
    <property type="molecule type" value="Genomic_DNA"/>
</dbReference>
<name>A0A151GRG1_DRECN</name>
<keyword evidence="2" id="KW-0812">Transmembrane</keyword>
<keyword evidence="2" id="KW-0472">Membrane</keyword>
<accession>A0A151GRG1</accession>
<proteinExistence type="predicted"/>
<dbReference type="STRING" id="98403.A0A151GRG1"/>
<dbReference type="Proteomes" id="UP000076580">
    <property type="component" value="Chromosome 01"/>
</dbReference>
<feature type="transmembrane region" description="Helical" evidence="2">
    <location>
        <begin position="97"/>
        <end position="121"/>
    </location>
</feature>